<keyword evidence="1" id="KW-0378">Hydrolase</keyword>
<proteinExistence type="predicted"/>
<name>A0A0D7BKW4_9AGAR</name>
<dbReference type="SUPFAM" id="SSF56784">
    <property type="entry name" value="HAD-like"/>
    <property type="match status" value="1"/>
</dbReference>
<dbReference type="GO" id="GO:0046474">
    <property type="term" value="P:glycerophospholipid biosynthetic process"/>
    <property type="evidence" value="ECO:0007669"/>
    <property type="project" value="TreeGrafter"/>
</dbReference>
<dbReference type="InterPro" id="IPR023214">
    <property type="entry name" value="HAD_sf"/>
</dbReference>
<reference evidence="1 2" key="1">
    <citation type="journal article" date="2015" name="Fungal Genet. Biol.">
        <title>Evolution of novel wood decay mechanisms in Agaricales revealed by the genome sequences of Fistulina hepatica and Cylindrobasidium torrendii.</title>
        <authorList>
            <person name="Floudas D."/>
            <person name="Held B.W."/>
            <person name="Riley R."/>
            <person name="Nagy L.G."/>
            <person name="Koehler G."/>
            <person name="Ransdell A.S."/>
            <person name="Younus H."/>
            <person name="Chow J."/>
            <person name="Chiniquy J."/>
            <person name="Lipzen A."/>
            <person name="Tritt A."/>
            <person name="Sun H."/>
            <person name="Haridas S."/>
            <person name="LaButti K."/>
            <person name="Ohm R.A."/>
            <person name="Kues U."/>
            <person name="Blanchette R.A."/>
            <person name="Grigoriev I.V."/>
            <person name="Minto R.E."/>
            <person name="Hibbett D.S."/>
        </authorList>
    </citation>
    <scope>NUCLEOTIDE SEQUENCE [LARGE SCALE GENOMIC DNA]</scope>
    <source>
        <strain evidence="1 2">FP15055 ss-10</strain>
    </source>
</reference>
<dbReference type="PANTHER" id="PTHR14269:SF4">
    <property type="entry name" value="CAT EYE SYNDROME CRITICAL REGION PROTEIN 5"/>
    <property type="match status" value="1"/>
</dbReference>
<organism evidence="1 2">
    <name type="scientific">Cylindrobasidium torrendii FP15055 ss-10</name>
    <dbReference type="NCBI Taxonomy" id="1314674"/>
    <lineage>
        <taxon>Eukaryota</taxon>
        <taxon>Fungi</taxon>
        <taxon>Dikarya</taxon>
        <taxon>Basidiomycota</taxon>
        <taxon>Agaricomycotina</taxon>
        <taxon>Agaricomycetes</taxon>
        <taxon>Agaricomycetidae</taxon>
        <taxon>Agaricales</taxon>
        <taxon>Marasmiineae</taxon>
        <taxon>Physalacriaceae</taxon>
        <taxon>Cylindrobasidium</taxon>
    </lineage>
</organism>
<accession>A0A0D7BKW4</accession>
<keyword evidence="2" id="KW-1185">Reference proteome</keyword>
<gene>
    <name evidence="1" type="ORF">CYLTODRAFT_143841</name>
</gene>
<sequence length="369" mass="41161">MLLTTTTRLARRVPLRLEARRWLQTKLSPPPVAFAFDIDGVLVRGSKTLPCTAPMFKHLLGDNPFRRQIPFILLTNGGGVSEKARAEALSHAFQAGFELKPEQVVQAHTVLKKDVDRYRDKNVLVLGGKGDEVRRVAESYGYRNVFTTLDVLAWDSGVWSLHQITDAEEASAKKGVNFTETPIDAVFIFHDPRNWALDIQILCDVIQSGGRIGAPYVDQGHKPVELVFCNPDLIWKADFPQPRLGQGAFKDAFQAVYKSLTGQHYPYVQYGKPTKPTYDFAREALAQQFKEIYGSMPEETLFCMVGDNPESDIAGANNAGWNSTLVHTGVYDPTKGSPAHTPTQQAEDVFSAVKQVLIEEFERSKGQQH</sequence>
<dbReference type="Pfam" id="PF13344">
    <property type="entry name" value="Hydrolase_6"/>
    <property type="match status" value="1"/>
</dbReference>
<dbReference type="AlphaFoldDB" id="A0A0D7BKW4"/>
<dbReference type="InterPro" id="IPR036412">
    <property type="entry name" value="HAD-like_sf"/>
</dbReference>
<dbReference type="NCBIfam" id="TIGR01460">
    <property type="entry name" value="HAD-SF-IIA"/>
    <property type="match status" value="1"/>
</dbReference>
<dbReference type="OrthoDB" id="10251048at2759"/>
<dbReference type="Pfam" id="PF13242">
    <property type="entry name" value="Hydrolase_like"/>
    <property type="match status" value="1"/>
</dbReference>
<evidence type="ECO:0000313" key="1">
    <source>
        <dbReference type="EMBL" id="KIY71122.1"/>
    </source>
</evidence>
<dbReference type="InterPro" id="IPR050324">
    <property type="entry name" value="CDP-alcohol_PTase-I"/>
</dbReference>
<dbReference type="InterPro" id="IPR006357">
    <property type="entry name" value="HAD-SF_hydro_IIA"/>
</dbReference>
<dbReference type="Gene3D" id="3.40.50.1000">
    <property type="entry name" value="HAD superfamily/HAD-like"/>
    <property type="match status" value="2"/>
</dbReference>
<dbReference type="GO" id="GO:0016787">
    <property type="term" value="F:hydrolase activity"/>
    <property type="evidence" value="ECO:0007669"/>
    <property type="project" value="UniProtKB-KW"/>
</dbReference>
<protein>
    <submittedName>
        <fullName evidence="1">HAD-superfamily hydrolase</fullName>
    </submittedName>
</protein>
<dbReference type="Proteomes" id="UP000054007">
    <property type="component" value="Unassembled WGS sequence"/>
</dbReference>
<dbReference type="NCBIfam" id="TIGR01456">
    <property type="entry name" value="CECR5"/>
    <property type="match status" value="1"/>
</dbReference>
<dbReference type="InterPro" id="IPR006353">
    <property type="entry name" value="HAD-SF_hydro_IIA_CECR5"/>
</dbReference>
<dbReference type="STRING" id="1314674.A0A0D7BKW4"/>
<dbReference type="EMBL" id="KN880458">
    <property type="protein sequence ID" value="KIY71122.1"/>
    <property type="molecule type" value="Genomic_DNA"/>
</dbReference>
<dbReference type="PANTHER" id="PTHR14269">
    <property type="entry name" value="CDP-DIACYLGLYCEROL--GLYCEROL-3-PHOSPHATE 3-PHOSPHATIDYLTRANSFERASE-RELATED"/>
    <property type="match status" value="1"/>
</dbReference>
<dbReference type="GO" id="GO:0005739">
    <property type="term" value="C:mitochondrion"/>
    <property type="evidence" value="ECO:0007669"/>
    <property type="project" value="TreeGrafter"/>
</dbReference>
<evidence type="ECO:0000313" key="2">
    <source>
        <dbReference type="Proteomes" id="UP000054007"/>
    </source>
</evidence>